<reference evidence="1" key="2">
    <citation type="journal article" date="2024" name="Plant">
        <title>Genomic evolution and insights into agronomic trait innovations of Sesamum species.</title>
        <authorList>
            <person name="Miao H."/>
            <person name="Wang L."/>
            <person name="Qu L."/>
            <person name="Liu H."/>
            <person name="Sun Y."/>
            <person name="Le M."/>
            <person name="Wang Q."/>
            <person name="Wei S."/>
            <person name="Zheng Y."/>
            <person name="Lin W."/>
            <person name="Duan Y."/>
            <person name="Cao H."/>
            <person name="Xiong S."/>
            <person name="Wang X."/>
            <person name="Wei L."/>
            <person name="Li C."/>
            <person name="Ma Q."/>
            <person name="Ju M."/>
            <person name="Zhao R."/>
            <person name="Li G."/>
            <person name="Mu C."/>
            <person name="Tian Q."/>
            <person name="Mei H."/>
            <person name="Zhang T."/>
            <person name="Gao T."/>
            <person name="Zhang H."/>
        </authorList>
    </citation>
    <scope>NUCLEOTIDE SEQUENCE</scope>
    <source>
        <strain evidence="1">3651</strain>
    </source>
</reference>
<keyword evidence="2" id="KW-1185">Reference proteome</keyword>
<proteinExistence type="predicted"/>
<sequence>MCVGALNSPADCESNGGGHRWLVGRTWSGRKKRKKGLDLGLVVYVDENEIKLDGSARLGARSPTVYAVAGGGSVKARQGSDEPTRGTIRKIGGRRSCWQCAWLETHRKNFAAPADGGAA</sequence>
<organism evidence="1 2">
    <name type="scientific">Sesamum alatum</name>
    <dbReference type="NCBI Taxonomy" id="300844"/>
    <lineage>
        <taxon>Eukaryota</taxon>
        <taxon>Viridiplantae</taxon>
        <taxon>Streptophyta</taxon>
        <taxon>Embryophyta</taxon>
        <taxon>Tracheophyta</taxon>
        <taxon>Spermatophyta</taxon>
        <taxon>Magnoliopsida</taxon>
        <taxon>eudicotyledons</taxon>
        <taxon>Gunneridae</taxon>
        <taxon>Pentapetalae</taxon>
        <taxon>asterids</taxon>
        <taxon>lamiids</taxon>
        <taxon>Lamiales</taxon>
        <taxon>Pedaliaceae</taxon>
        <taxon>Sesamum</taxon>
    </lineage>
</organism>
<name>A0AAE1XT07_9LAMI</name>
<comment type="caution">
    <text evidence="1">The sequence shown here is derived from an EMBL/GenBank/DDBJ whole genome shotgun (WGS) entry which is preliminary data.</text>
</comment>
<evidence type="ECO:0000313" key="1">
    <source>
        <dbReference type="EMBL" id="KAK4417461.1"/>
    </source>
</evidence>
<protein>
    <submittedName>
        <fullName evidence="1">Uncharacterized protein</fullName>
    </submittedName>
</protein>
<reference evidence="1" key="1">
    <citation type="submission" date="2020-06" db="EMBL/GenBank/DDBJ databases">
        <authorList>
            <person name="Li T."/>
            <person name="Hu X."/>
            <person name="Zhang T."/>
            <person name="Song X."/>
            <person name="Zhang H."/>
            <person name="Dai N."/>
            <person name="Sheng W."/>
            <person name="Hou X."/>
            <person name="Wei L."/>
        </authorList>
    </citation>
    <scope>NUCLEOTIDE SEQUENCE</scope>
    <source>
        <strain evidence="1">3651</strain>
        <tissue evidence="1">Leaf</tissue>
    </source>
</reference>
<accession>A0AAE1XT07</accession>
<gene>
    <name evidence="1" type="ORF">Salat_2571700</name>
</gene>
<evidence type="ECO:0000313" key="2">
    <source>
        <dbReference type="Proteomes" id="UP001293254"/>
    </source>
</evidence>
<dbReference type="Proteomes" id="UP001293254">
    <property type="component" value="Unassembled WGS sequence"/>
</dbReference>
<dbReference type="AlphaFoldDB" id="A0AAE1XT07"/>
<dbReference type="EMBL" id="JACGWO010000010">
    <property type="protein sequence ID" value="KAK4417461.1"/>
    <property type="molecule type" value="Genomic_DNA"/>
</dbReference>
<feature type="non-terminal residue" evidence="1">
    <location>
        <position position="1"/>
    </location>
</feature>